<evidence type="ECO:0000313" key="7">
    <source>
        <dbReference type="EMBL" id="KAK6625437.1"/>
    </source>
</evidence>
<evidence type="ECO:0000256" key="2">
    <source>
        <dbReference type="ARBA" id="ARBA00022692"/>
    </source>
</evidence>
<evidence type="ECO:0000313" key="8">
    <source>
        <dbReference type="Proteomes" id="UP001372834"/>
    </source>
</evidence>
<name>A0AAN8S4Z6_POLSC</name>
<protein>
    <recommendedName>
        <fullName evidence="9">Sphingomyelin phosphodiesterase 4</fullName>
    </recommendedName>
</protein>
<dbReference type="PANTHER" id="PTHR12988:SF6">
    <property type="entry name" value="SPHINGOMYELIN PHOSPHODIESTERASE 4"/>
    <property type="match status" value="1"/>
</dbReference>
<reference evidence="7 8" key="1">
    <citation type="submission" date="2023-10" db="EMBL/GenBank/DDBJ databases">
        <title>Genomes of two closely related lineages of the louse Polyplax serrata with different host specificities.</title>
        <authorList>
            <person name="Martinu J."/>
            <person name="Tarabai H."/>
            <person name="Stefka J."/>
            <person name="Hypsa V."/>
        </authorList>
    </citation>
    <scope>NUCLEOTIDE SEQUENCE [LARGE SCALE GENOMIC DNA]</scope>
    <source>
        <strain evidence="7">HR10_N</strain>
    </source>
</reference>
<accession>A0AAN8S4Z6</accession>
<keyword evidence="2 6" id="KW-0812">Transmembrane</keyword>
<proteinExistence type="predicted"/>
<evidence type="ECO:0000256" key="4">
    <source>
        <dbReference type="ARBA" id="ARBA00023136"/>
    </source>
</evidence>
<dbReference type="GO" id="GO:0046475">
    <property type="term" value="P:glycerophospholipid catabolic process"/>
    <property type="evidence" value="ECO:0007669"/>
    <property type="project" value="TreeGrafter"/>
</dbReference>
<sequence>MAVHGTDLNTVQVRLRNSVFIRPMQRRIVELTNILGECNTKDLQVFFPFLVEHIFGVNPSYGPGWNLLRTSRRHDVGDFEALYKFLHPFGMFFEIIYKLLGDVYLKYEYPLTFLPSKLRQAILEGSVPQFYLDKLQIDPHLREPHFLPIESSIVLPIIPVHQTIQLPRSPPPPQTPPQKSSKLFKTSVVKLGSTSLSPTTVSQPHAEIWRSETFLQIAISFWLSVPEQLNSNPFVGANTQNLLYRPYPVGFSHNPCFSQLNYFCQPEMRTIEDTLPKEDHLRVVRNMIKHMHYFVNNVHNDGSAMDELRKAITSLCRRPLYTFLRRHIYHWPLDSSFILILETYLSFIQPWRYVHYNARVSGESCYVDNRWFNFVVENFPAYTIIVREIIPRFSRMDLTSPKHAHMLFRLTKVLSQPDLVPILKDIERYFDESSSAGQENQPGPSTPGTPRSPCSPGTLGTPTSPGHSNSLAFPLFNRLNVIIKQEIQELESPNFVYKTLFGKEFQDQVYEFVLSIQQSLSLVRYLLNSNLAQKRARKANILHRIQDFFSGNTSAGDDYTVDERQKTVTYLEHSIGFLGQVFDLTINQLPCESRADLSGSSANSTCSQQLGSVEPTVINPKDWQKRTKLIRYEANPDLEPIRSTEVTFLLRFLHHLCTRINESYKDELKLFWEKEDYWGCVARQLLTPPCKYYYFDKSVPGNFAPRVADQLPPRVSLRVLASHQTLSYIFLSGVLAFLYGYPVIPFYFFIFVLFVAFILAKAFVEWYLSSRRATRSRPEIERPFVPLDVSFAD</sequence>
<dbReference type="InterPro" id="IPR024129">
    <property type="entry name" value="Sphingomy_SMPD4"/>
</dbReference>
<dbReference type="GO" id="GO:0016020">
    <property type="term" value="C:membrane"/>
    <property type="evidence" value="ECO:0007669"/>
    <property type="project" value="UniProtKB-SubCell"/>
</dbReference>
<dbReference type="AlphaFoldDB" id="A0AAN8S4Z6"/>
<gene>
    <name evidence="7" type="ORF">RUM43_005735</name>
</gene>
<feature type="region of interest" description="Disordered" evidence="5">
    <location>
        <begin position="433"/>
        <end position="465"/>
    </location>
</feature>
<evidence type="ECO:0000256" key="1">
    <source>
        <dbReference type="ARBA" id="ARBA00004167"/>
    </source>
</evidence>
<feature type="transmembrane region" description="Helical" evidence="6">
    <location>
        <begin position="746"/>
        <end position="768"/>
    </location>
</feature>
<dbReference type="EMBL" id="JAWJWE010000037">
    <property type="protein sequence ID" value="KAK6625437.1"/>
    <property type="molecule type" value="Genomic_DNA"/>
</dbReference>
<feature type="compositionally biased region" description="Low complexity" evidence="5">
    <location>
        <begin position="442"/>
        <end position="458"/>
    </location>
</feature>
<dbReference type="Pfam" id="PF14724">
    <property type="entry name" value="mit_SMPDase"/>
    <property type="match status" value="2"/>
</dbReference>
<dbReference type="Proteomes" id="UP001372834">
    <property type="component" value="Unassembled WGS sequence"/>
</dbReference>
<keyword evidence="3 6" id="KW-1133">Transmembrane helix</keyword>
<comment type="caution">
    <text evidence="7">The sequence shown here is derived from an EMBL/GenBank/DDBJ whole genome shotgun (WGS) entry which is preliminary data.</text>
</comment>
<dbReference type="GO" id="GO:0006685">
    <property type="term" value="P:sphingomyelin catabolic process"/>
    <property type="evidence" value="ECO:0007669"/>
    <property type="project" value="TreeGrafter"/>
</dbReference>
<dbReference type="GO" id="GO:0050290">
    <property type="term" value="F:sphingomyelin phosphodiesterase D activity"/>
    <property type="evidence" value="ECO:0007669"/>
    <property type="project" value="InterPro"/>
</dbReference>
<keyword evidence="4 6" id="KW-0472">Membrane</keyword>
<evidence type="ECO:0008006" key="9">
    <source>
        <dbReference type="Google" id="ProtNLM"/>
    </source>
</evidence>
<comment type="subcellular location">
    <subcellularLocation>
        <location evidence="1">Membrane</location>
        <topology evidence="1">Single-pass membrane protein</topology>
    </subcellularLocation>
</comment>
<evidence type="ECO:0000256" key="5">
    <source>
        <dbReference type="SAM" id="MobiDB-lite"/>
    </source>
</evidence>
<evidence type="ECO:0000256" key="3">
    <source>
        <dbReference type="ARBA" id="ARBA00022989"/>
    </source>
</evidence>
<dbReference type="GO" id="GO:0046513">
    <property type="term" value="P:ceramide biosynthetic process"/>
    <property type="evidence" value="ECO:0007669"/>
    <property type="project" value="TreeGrafter"/>
</dbReference>
<organism evidence="7 8">
    <name type="scientific">Polyplax serrata</name>
    <name type="common">Common mouse louse</name>
    <dbReference type="NCBI Taxonomy" id="468196"/>
    <lineage>
        <taxon>Eukaryota</taxon>
        <taxon>Metazoa</taxon>
        <taxon>Ecdysozoa</taxon>
        <taxon>Arthropoda</taxon>
        <taxon>Hexapoda</taxon>
        <taxon>Insecta</taxon>
        <taxon>Pterygota</taxon>
        <taxon>Neoptera</taxon>
        <taxon>Paraneoptera</taxon>
        <taxon>Psocodea</taxon>
        <taxon>Troctomorpha</taxon>
        <taxon>Phthiraptera</taxon>
        <taxon>Anoplura</taxon>
        <taxon>Polyplacidae</taxon>
        <taxon>Polyplax</taxon>
    </lineage>
</organism>
<dbReference type="PANTHER" id="PTHR12988">
    <property type="entry name" value="SPHINGOMYELIN PHOSPHODIESTERASE 4"/>
    <property type="match status" value="1"/>
</dbReference>
<evidence type="ECO:0000256" key="6">
    <source>
        <dbReference type="SAM" id="Phobius"/>
    </source>
</evidence>